<keyword evidence="2" id="KW-1185">Reference proteome</keyword>
<accession>A0A0E0KMI5</accession>
<dbReference type="HOGENOM" id="CLU_1317292_0_0_1"/>
<evidence type="ECO:0000313" key="1">
    <source>
        <dbReference type="EnsemblPlants" id="OPUNC04G01750.2"/>
    </source>
</evidence>
<evidence type="ECO:0000313" key="2">
    <source>
        <dbReference type="Proteomes" id="UP000026962"/>
    </source>
</evidence>
<proteinExistence type="predicted"/>
<protein>
    <submittedName>
        <fullName evidence="1">Uncharacterized protein</fullName>
    </submittedName>
</protein>
<organism evidence="1">
    <name type="scientific">Oryza punctata</name>
    <name type="common">Red rice</name>
    <dbReference type="NCBI Taxonomy" id="4537"/>
    <lineage>
        <taxon>Eukaryota</taxon>
        <taxon>Viridiplantae</taxon>
        <taxon>Streptophyta</taxon>
        <taxon>Embryophyta</taxon>
        <taxon>Tracheophyta</taxon>
        <taxon>Spermatophyta</taxon>
        <taxon>Magnoliopsida</taxon>
        <taxon>Liliopsida</taxon>
        <taxon>Poales</taxon>
        <taxon>Poaceae</taxon>
        <taxon>BOP clade</taxon>
        <taxon>Oryzoideae</taxon>
        <taxon>Oryzeae</taxon>
        <taxon>Oryzinae</taxon>
        <taxon>Oryza</taxon>
    </lineage>
</organism>
<reference evidence="1" key="1">
    <citation type="submission" date="2015-04" db="UniProtKB">
        <authorList>
            <consortium name="EnsemblPlants"/>
        </authorList>
    </citation>
    <scope>IDENTIFICATION</scope>
</reference>
<reference evidence="1" key="2">
    <citation type="submission" date="2018-05" db="EMBL/GenBank/DDBJ databases">
        <title>OpunRS2 (Oryza punctata Reference Sequence Version 2).</title>
        <authorList>
            <person name="Zhang J."/>
            <person name="Kudrna D."/>
            <person name="Lee S."/>
            <person name="Talag J."/>
            <person name="Welchert J."/>
            <person name="Wing R.A."/>
        </authorList>
    </citation>
    <scope>NUCLEOTIDE SEQUENCE [LARGE SCALE GENOMIC DNA]</scope>
</reference>
<dbReference type="EnsemblPlants" id="OPUNC04G01750.2">
    <property type="protein sequence ID" value="OPUNC04G01750.2"/>
    <property type="gene ID" value="OPUNC04G01750"/>
</dbReference>
<sequence>MEVRQWQLTSVLLSHLCYEAYRNPPPQTPVPTPPLPRNPSQSAAACVAAHPMVSSVTDSPSPSWYLAVDPPPLAFVVPLPVSVASPSSNLHDTAIVLSLMRLHRLLSVMRPIESPADRSPSPLRLLIAIHVSSPQSGPRTSSTGGHKTRAAGGLPPDAFALHALLCAVVDILSAYCNGQRRWNLHTIFQAREERGLYNCHTEIARCMQE</sequence>
<name>A0A0E0KMI5_ORYPU</name>
<dbReference type="Gramene" id="OPUNC04G01750.2">
    <property type="protein sequence ID" value="OPUNC04G01750.2"/>
    <property type="gene ID" value="OPUNC04G01750"/>
</dbReference>
<dbReference type="AlphaFoldDB" id="A0A0E0KMI5"/>
<dbReference type="Proteomes" id="UP000026962">
    <property type="component" value="Chromosome 4"/>
</dbReference>